<gene>
    <name evidence="1" type="ORF">BofuT4_uP089910.1</name>
</gene>
<dbReference type="AlphaFoldDB" id="G2YF97"/>
<dbReference type="HOGENOM" id="CLU_3106092_0_0_1"/>
<dbReference type="EMBL" id="FQ790325">
    <property type="protein sequence ID" value="CCD50304.1"/>
    <property type="molecule type" value="Genomic_DNA"/>
</dbReference>
<sequence length="51" mass="5604">MCIFFNFNFISFDFIFHNAQPSPPLSPLVLLPSQRLPAASMLAEDSGGMSV</sequence>
<reference evidence="2" key="1">
    <citation type="journal article" date="2011" name="PLoS Genet.">
        <title>Genomic analysis of the necrotrophic fungal pathogens Sclerotinia sclerotiorum and Botrytis cinerea.</title>
        <authorList>
            <person name="Amselem J."/>
            <person name="Cuomo C.A."/>
            <person name="van Kan J.A."/>
            <person name="Viaud M."/>
            <person name="Benito E.P."/>
            <person name="Couloux A."/>
            <person name="Coutinho P.M."/>
            <person name="de Vries R.P."/>
            <person name="Dyer P.S."/>
            <person name="Fillinger S."/>
            <person name="Fournier E."/>
            <person name="Gout L."/>
            <person name="Hahn M."/>
            <person name="Kohn L."/>
            <person name="Lapalu N."/>
            <person name="Plummer K.M."/>
            <person name="Pradier J.M."/>
            <person name="Quevillon E."/>
            <person name="Sharon A."/>
            <person name="Simon A."/>
            <person name="ten Have A."/>
            <person name="Tudzynski B."/>
            <person name="Tudzynski P."/>
            <person name="Wincker P."/>
            <person name="Andrew M."/>
            <person name="Anthouard V."/>
            <person name="Beever R.E."/>
            <person name="Beffa R."/>
            <person name="Benoit I."/>
            <person name="Bouzid O."/>
            <person name="Brault B."/>
            <person name="Chen Z."/>
            <person name="Choquer M."/>
            <person name="Collemare J."/>
            <person name="Cotton P."/>
            <person name="Danchin E.G."/>
            <person name="Da Silva C."/>
            <person name="Gautier A."/>
            <person name="Giraud C."/>
            <person name="Giraud T."/>
            <person name="Gonzalez C."/>
            <person name="Grossetete S."/>
            <person name="Guldener U."/>
            <person name="Henrissat B."/>
            <person name="Howlett B.J."/>
            <person name="Kodira C."/>
            <person name="Kretschmer M."/>
            <person name="Lappartient A."/>
            <person name="Leroch M."/>
            <person name="Levis C."/>
            <person name="Mauceli E."/>
            <person name="Neuveglise C."/>
            <person name="Oeser B."/>
            <person name="Pearson M."/>
            <person name="Poulain J."/>
            <person name="Poussereau N."/>
            <person name="Quesneville H."/>
            <person name="Rascle C."/>
            <person name="Schumacher J."/>
            <person name="Segurens B."/>
            <person name="Sexton A."/>
            <person name="Silva E."/>
            <person name="Sirven C."/>
            <person name="Soanes D.M."/>
            <person name="Talbot N.J."/>
            <person name="Templeton M."/>
            <person name="Yandava C."/>
            <person name="Yarden O."/>
            <person name="Zeng Q."/>
            <person name="Rollins J.A."/>
            <person name="Lebrun M.H."/>
            <person name="Dickman M."/>
        </authorList>
    </citation>
    <scope>NUCLEOTIDE SEQUENCE [LARGE SCALE GENOMIC DNA]</scope>
    <source>
        <strain evidence="2">T4</strain>
    </source>
</reference>
<dbReference type="Proteomes" id="UP000008177">
    <property type="component" value="Unplaced contigs"/>
</dbReference>
<organism evidence="1 2">
    <name type="scientific">Botryotinia fuckeliana (strain T4)</name>
    <name type="common">Noble rot fungus</name>
    <name type="synonym">Botrytis cinerea</name>
    <dbReference type="NCBI Taxonomy" id="999810"/>
    <lineage>
        <taxon>Eukaryota</taxon>
        <taxon>Fungi</taxon>
        <taxon>Dikarya</taxon>
        <taxon>Ascomycota</taxon>
        <taxon>Pezizomycotina</taxon>
        <taxon>Leotiomycetes</taxon>
        <taxon>Helotiales</taxon>
        <taxon>Sclerotiniaceae</taxon>
        <taxon>Botrytis</taxon>
    </lineage>
</organism>
<evidence type="ECO:0000313" key="1">
    <source>
        <dbReference type="EMBL" id="CCD50304.1"/>
    </source>
</evidence>
<dbReference type="InParanoid" id="G2YF97"/>
<proteinExistence type="predicted"/>
<protein>
    <submittedName>
        <fullName evidence="1">Uncharacterized protein</fullName>
    </submittedName>
</protein>
<evidence type="ECO:0000313" key="2">
    <source>
        <dbReference type="Proteomes" id="UP000008177"/>
    </source>
</evidence>
<accession>G2YF97</accession>
<name>G2YF97_BOTF4</name>